<evidence type="ECO:0000313" key="7">
    <source>
        <dbReference type="EMBL" id="KAH7446377.1"/>
    </source>
</evidence>
<dbReference type="PANTHER" id="PTHR11129">
    <property type="entry name" value="PROTEIN FARNESYLTRANSFERASE ALPHA SUBUNIT/RAB GERANYLGERANYL TRANSFERASE ALPHA SUBUNIT"/>
    <property type="match status" value="1"/>
</dbReference>
<dbReference type="EC" id="2.5.1.60" evidence="6"/>
<accession>A0A8T2VD01</accession>
<dbReference type="GO" id="GO:0005968">
    <property type="term" value="C:Rab-protein geranylgeranyltransferase complex"/>
    <property type="evidence" value="ECO:0007669"/>
    <property type="project" value="TreeGrafter"/>
</dbReference>
<proteinExistence type="inferred from homology"/>
<dbReference type="Pfam" id="PF01239">
    <property type="entry name" value="PPTA"/>
    <property type="match status" value="5"/>
</dbReference>
<dbReference type="GO" id="GO:0097354">
    <property type="term" value="P:prenylation"/>
    <property type="evidence" value="ECO:0007669"/>
    <property type="project" value="UniProtKB-UniRule"/>
</dbReference>
<name>A0A8T2VD01_CERRI</name>
<evidence type="ECO:0000256" key="6">
    <source>
        <dbReference type="RuleBase" id="RU367120"/>
    </source>
</evidence>
<comment type="catalytic activity">
    <reaction evidence="5 6">
        <text>geranylgeranyl diphosphate + L-cysteinyl-[protein] = S-geranylgeranyl-L-cysteinyl-[protein] + diphosphate</text>
        <dbReference type="Rhea" id="RHEA:21240"/>
        <dbReference type="Rhea" id="RHEA-COMP:10131"/>
        <dbReference type="Rhea" id="RHEA-COMP:11537"/>
        <dbReference type="ChEBI" id="CHEBI:29950"/>
        <dbReference type="ChEBI" id="CHEBI:33019"/>
        <dbReference type="ChEBI" id="CHEBI:57533"/>
        <dbReference type="ChEBI" id="CHEBI:86021"/>
        <dbReference type="EC" id="2.5.1.60"/>
    </reaction>
</comment>
<comment type="similarity">
    <text evidence="1 6">Belongs to the protein prenyltransferase subunit alpha family.</text>
</comment>
<sequence length="679" mass="78675">MHGRPRVTQTCDPARQKHEEEKAAKFQALLRQVLHNHRHRIFSKEALLQNAKLLELNPELYTAWNYRKVAVTHLLESQLDEAIRKSIVDNELEVVERALMRNYKSYGAWHHRKWVLHFGLSNLDKEYRLLDKLLTSDARNFHGWAYRRFLAGISKATEEQELQYTIKKINENFSNYSAWHSRSTLLSKQLQNNIIEKDTWLKVLTEEYDLVQQAFFTEPDDQSGWFYLLWLLSQTVFPSRPFVTGFWPPNGHSNLFDPNVPSMANCNILIFFSLPVCGVNSETVSMSSSSEGLNSEFKVSWISITDDSQFSKGWRAELTDCNKCLEAGMSLTLNVQVGAKPGITSRHGPLLGVHNLTVNIELGSSSCSAPEKHYSRITWPEECKQTSKFEDSPNDIFGCPSLPLQRHLEPLSEWQEKTLTNQINTCRELLELENDSKWAMLMLARLLVAYDQFASSSEHGMDEVQQLYKRLLEVDPTHQYYYNEQLSLIRFHQITVDLHESSEHFWRSDQTQNLWVRFNHLSLSKLGYFERLTGVQNLDLSKNKLQSLEGIEMLQFLVNLDVSNNHLTSITALRPVSHLPKLQALNIKWNEIGKHMIDKNRYLFPTVLNNSAKKHLKNNLNKEEGPVHWEVYEIFGRMLVLRQLDIHGNPISENEAFRSNLLLAVPSLVWLDAENVSTE</sequence>
<dbReference type="InterPro" id="IPR001611">
    <property type="entry name" value="Leu-rich_rpt"/>
</dbReference>
<dbReference type="SUPFAM" id="SSF52075">
    <property type="entry name" value="Outer arm dynein light chain 1"/>
    <property type="match status" value="1"/>
</dbReference>
<evidence type="ECO:0000256" key="3">
    <source>
        <dbReference type="ARBA" id="ARBA00022679"/>
    </source>
</evidence>
<dbReference type="AlphaFoldDB" id="A0A8T2VD01"/>
<dbReference type="PROSITE" id="PS51147">
    <property type="entry name" value="PFTA"/>
    <property type="match status" value="4"/>
</dbReference>
<dbReference type="PROSITE" id="PS51450">
    <property type="entry name" value="LRR"/>
    <property type="match status" value="2"/>
</dbReference>
<evidence type="ECO:0000256" key="5">
    <source>
        <dbReference type="ARBA" id="ARBA00047658"/>
    </source>
</evidence>
<dbReference type="GO" id="GO:0004663">
    <property type="term" value="F:Rab geranylgeranyltransferase activity"/>
    <property type="evidence" value="ECO:0007669"/>
    <property type="project" value="UniProtKB-UniRule"/>
</dbReference>
<dbReference type="SUPFAM" id="SSF48439">
    <property type="entry name" value="Protein prenylyltransferase"/>
    <property type="match status" value="1"/>
</dbReference>
<evidence type="ECO:0000256" key="4">
    <source>
        <dbReference type="ARBA" id="ARBA00022737"/>
    </source>
</evidence>
<dbReference type="OrthoDB" id="1658at2759"/>
<reference evidence="7" key="1">
    <citation type="submission" date="2021-08" db="EMBL/GenBank/DDBJ databases">
        <title>WGS assembly of Ceratopteris richardii.</title>
        <authorList>
            <person name="Marchant D.B."/>
            <person name="Chen G."/>
            <person name="Jenkins J."/>
            <person name="Shu S."/>
            <person name="Leebens-Mack J."/>
            <person name="Grimwood J."/>
            <person name="Schmutz J."/>
            <person name="Soltis P."/>
            <person name="Soltis D."/>
            <person name="Chen Z.-H."/>
        </authorList>
    </citation>
    <scope>NUCLEOTIDE SEQUENCE</scope>
    <source>
        <strain evidence="7">Whitten #5841</strain>
        <tissue evidence="7">Leaf</tissue>
    </source>
</reference>
<dbReference type="Gene3D" id="1.25.40.120">
    <property type="entry name" value="Protein prenylyltransferase"/>
    <property type="match status" value="2"/>
</dbReference>
<gene>
    <name evidence="7" type="ORF">KP509_01G053200</name>
</gene>
<organism evidence="7 8">
    <name type="scientific">Ceratopteris richardii</name>
    <name type="common">Triangle waterfern</name>
    <dbReference type="NCBI Taxonomy" id="49495"/>
    <lineage>
        <taxon>Eukaryota</taxon>
        <taxon>Viridiplantae</taxon>
        <taxon>Streptophyta</taxon>
        <taxon>Embryophyta</taxon>
        <taxon>Tracheophyta</taxon>
        <taxon>Polypodiopsida</taxon>
        <taxon>Polypodiidae</taxon>
        <taxon>Polypodiales</taxon>
        <taxon>Pteridineae</taxon>
        <taxon>Pteridaceae</taxon>
        <taxon>Parkerioideae</taxon>
        <taxon>Ceratopteris</taxon>
    </lineage>
</organism>
<keyword evidence="4" id="KW-0677">Repeat</keyword>
<keyword evidence="2 6" id="KW-0637">Prenyltransferase</keyword>
<keyword evidence="8" id="KW-1185">Reference proteome</keyword>
<dbReference type="EMBL" id="CM035406">
    <property type="protein sequence ID" value="KAH7446377.1"/>
    <property type="molecule type" value="Genomic_DNA"/>
</dbReference>
<keyword evidence="3 6" id="KW-0808">Transferase</keyword>
<dbReference type="Gene3D" id="3.80.10.10">
    <property type="entry name" value="Ribonuclease Inhibitor"/>
    <property type="match status" value="2"/>
</dbReference>
<comment type="function">
    <text evidence="6">Catalyzes the transfer of a geranyl-geranyl moiety from geranyl-geranyl pyrophosphate to cysteines occuring in specific C-terminal amino acid sequences.</text>
</comment>
<dbReference type="InterPro" id="IPR002088">
    <property type="entry name" value="Prenyl_trans_a"/>
</dbReference>
<comment type="caution">
    <text evidence="7">The sequence shown here is derived from an EMBL/GenBank/DDBJ whole genome shotgun (WGS) entry which is preliminary data.</text>
</comment>
<dbReference type="PANTHER" id="PTHR11129:SF2">
    <property type="entry name" value="GERANYLGERANYL TRANSFERASE TYPE-2 SUBUNIT ALPHA"/>
    <property type="match status" value="1"/>
</dbReference>
<evidence type="ECO:0000256" key="1">
    <source>
        <dbReference type="ARBA" id="ARBA00006734"/>
    </source>
</evidence>
<evidence type="ECO:0000256" key="2">
    <source>
        <dbReference type="ARBA" id="ARBA00022602"/>
    </source>
</evidence>
<dbReference type="OMA" id="YNEIGSH"/>
<dbReference type="InterPro" id="IPR032675">
    <property type="entry name" value="LRR_dom_sf"/>
</dbReference>
<protein>
    <recommendedName>
        <fullName evidence="6">Geranylgeranyl transferase type-2 subunit alpha</fullName>
        <ecNumber evidence="6">2.5.1.60</ecNumber>
    </recommendedName>
    <alternativeName>
        <fullName evidence="6">Geranylgeranyl transferase type II subunit alpha</fullName>
    </alternativeName>
</protein>
<evidence type="ECO:0000313" key="8">
    <source>
        <dbReference type="Proteomes" id="UP000825935"/>
    </source>
</evidence>
<dbReference type="Proteomes" id="UP000825935">
    <property type="component" value="Chromosome 1"/>
</dbReference>